<comment type="caution">
    <text evidence="11">The sequence shown here is derived from an EMBL/GenBank/DDBJ whole genome shotgun (WGS) entry which is preliminary data.</text>
</comment>
<dbReference type="PANTHER" id="PTHR21320:SF3">
    <property type="entry name" value="CYTOCHROME C OXIDASE ASSEMBLY PROTEIN COX11, MITOCHONDRIAL-RELATED"/>
    <property type="match status" value="1"/>
</dbReference>
<keyword evidence="6" id="KW-0735">Signal-anchor</keyword>
<dbReference type="HOGENOM" id="CLU_045000_5_2_6"/>
<evidence type="ECO:0000256" key="6">
    <source>
        <dbReference type="ARBA" id="ARBA00022968"/>
    </source>
</evidence>
<evidence type="ECO:0000256" key="3">
    <source>
        <dbReference type="ARBA" id="ARBA00009620"/>
    </source>
</evidence>
<evidence type="ECO:0000256" key="4">
    <source>
        <dbReference type="ARBA" id="ARBA00015384"/>
    </source>
</evidence>
<feature type="transmembrane region" description="Helical" evidence="10">
    <location>
        <begin position="12"/>
        <end position="32"/>
    </location>
</feature>
<sequence>MNTTEREATNHRLVAKLALMVVAMFGFGYAMVPLYDVICEIAGLNGKPENVAVSVSEAGAIDTSRTITVQFLASVNSQLSWEFKPEVQEIRVHPGEVAKVTYYASNLNDHSVIGQAIPSVSPGLAAKHLHKTECFCFTEQTLQAGETREMPVVFFVDPKLPQNYSEMTLSYTFFDVSDRASTQIATPSG</sequence>
<dbReference type="Proteomes" id="UP000028839">
    <property type="component" value="Unassembled WGS sequence"/>
</dbReference>
<comment type="function">
    <text evidence="1">Exerts its effect at some terminal stage of cytochrome c oxidase synthesis, probably by being involved in the insertion of the copper B into subunit I.</text>
</comment>
<keyword evidence="8" id="KW-0186">Copper</keyword>
<comment type="subcellular location">
    <subcellularLocation>
        <location evidence="2">Cell inner membrane</location>
        <topology evidence="2">Single-pass type II membrane protein</topology>
        <orientation evidence="2">Periplasmic side</orientation>
    </subcellularLocation>
</comment>
<organism evidence="11 12">
    <name type="scientific">Nitrosococcus oceani C-27</name>
    <dbReference type="NCBI Taxonomy" id="314279"/>
    <lineage>
        <taxon>Bacteria</taxon>
        <taxon>Pseudomonadati</taxon>
        <taxon>Pseudomonadota</taxon>
        <taxon>Gammaproteobacteria</taxon>
        <taxon>Chromatiales</taxon>
        <taxon>Chromatiaceae</taxon>
        <taxon>Nitrosococcus</taxon>
    </lineage>
</organism>
<keyword evidence="7 10" id="KW-1133">Transmembrane helix</keyword>
<dbReference type="Gene3D" id="2.60.370.10">
    <property type="entry name" value="Ctag/Cox11"/>
    <property type="match status" value="1"/>
</dbReference>
<evidence type="ECO:0000313" key="12">
    <source>
        <dbReference type="Proteomes" id="UP000028839"/>
    </source>
</evidence>
<dbReference type="NCBIfam" id="NF003465">
    <property type="entry name" value="PRK05089.1"/>
    <property type="match status" value="1"/>
</dbReference>
<dbReference type="Pfam" id="PF04442">
    <property type="entry name" value="CtaG_Cox11"/>
    <property type="match status" value="1"/>
</dbReference>
<dbReference type="GO" id="GO:0005507">
    <property type="term" value="F:copper ion binding"/>
    <property type="evidence" value="ECO:0007669"/>
    <property type="project" value="InterPro"/>
</dbReference>
<dbReference type="GO" id="GO:0005886">
    <property type="term" value="C:plasma membrane"/>
    <property type="evidence" value="ECO:0007669"/>
    <property type="project" value="UniProtKB-SubCell"/>
</dbReference>
<evidence type="ECO:0000256" key="1">
    <source>
        <dbReference type="ARBA" id="ARBA00004007"/>
    </source>
</evidence>
<comment type="similarity">
    <text evidence="3">Belongs to the COX11/CtaG family.</text>
</comment>
<protein>
    <recommendedName>
        <fullName evidence="4">Cytochrome c oxidase assembly protein CtaG</fullName>
    </recommendedName>
</protein>
<keyword evidence="5 10" id="KW-0812">Transmembrane</keyword>
<evidence type="ECO:0000256" key="2">
    <source>
        <dbReference type="ARBA" id="ARBA00004382"/>
    </source>
</evidence>
<dbReference type="PANTHER" id="PTHR21320">
    <property type="entry name" value="CYTOCHROME C OXIDASE ASSEMBLY PROTEIN COX11-RELATED"/>
    <property type="match status" value="1"/>
</dbReference>
<proteinExistence type="inferred from homology"/>
<dbReference type="EMBL" id="JPGN01000088">
    <property type="protein sequence ID" value="KFI18052.1"/>
    <property type="molecule type" value="Genomic_DNA"/>
</dbReference>
<name>A0A0E2ZIG7_9GAMM</name>
<dbReference type="AlphaFoldDB" id="A0A0E2ZIG7"/>
<evidence type="ECO:0000256" key="7">
    <source>
        <dbReference type="ARBA" id="ARBA00022989"/>
    </source>
</evidence>
<dbReference type="InterPro" id="IPR023471">
    <property type="entry name" value="CtaG/Cox11_dom_sf"/>
</dbReference>
<evidence type="ECO:0000256" key="8">
    <source>
        <dbReference type="ARBA" id="ARBA00023008"/>
    </source>
</evidence>
<dbReference type="PIRSF" id="PIRSF005413">
    <property type="entry name" value="COX11"/>
    <property type="match status" value="1"/>
</dbReference>
<reference evidence="11 12" key="1">
    <citation type="submission" date="2014-07" db="EMBL/GenBank/DDBJ databases">
        <title>Comparative analysis of Nitrosococcus oceani genome inventories of strains from Pacific and Atlantic gyres.</title>
        <authorList>
            <person name="Lim C.K."/>
            <person name="Wang L."/>
            <person name="Sayavedra-Soto L.A."/>
            <person name="Klotz M.G."/>
        </authorList>
    </citation>
    <scope>NUCLEOTIDE SEQUENCE [LARGE SCALE GENOMIC DNA]</scope>
    <source>
        <strain evidence="11 12">C-27</strain>
    </source>
</reference>
<keyword evidence="9 10" id="KW-0472">Membrane</keyword>
<evidence type="ECO:0000313" key="11">
    <source>
        <dbReference type="EMBL" id="KFI18052.1"/>
    </source>
</evidence>
<dbReference type="SUPFAM" id="SSF110111">
    <property type="entry name" value="Ctag/Cox11"/>
    <property type="match status" value="1"/>
</dbReference>
<gene>
    <name evidence="11" type="ORF">IB75_16170</name>
</gene>
<accession>A0A0E2ZIG7</accession>
<dbReference type="InterPro" id="IPR007533">
    <property type="entry name" value="Cyt_c_oxidase_assmbl_CtaG"/>
</dbReference>
<evidence type="ECO:0000256" key="5">
    <source>
        <dbReference type="ARBA" id="ARBA00022692"/>
    </source>
</evidence>
<evidence type="ECO:0000256" key="10">
    <source>
        <dbReference type="SAM" id="Phobius"/>
    </source>
</evidence>
<evidence type="ECO:0000256" key="9">
    <source>
        <dbReference type="ARBA" id="ARBA00023136"/>
    </source>
</evidence>